<sequence length="30" mass="3432">MTCLWENYLSLSCALSDPPMWPVQLLLIGH</sequence>
<evidence type="ECO:0000313" key="1">
    <source>
        <dbReference type="EMBL" id="GIQ92178.1"/>
    </source>
</evidence>
<comment type="caution">
    <text evidence="1">The sequence shown here is derived from an EMBL/GenBank/DDBJ whole genome shotgun (WGS) entry which is preliminary data.</text>
</comment>
<name>A0A9K3DAI0_9EUKA</name>
<evidence type="ECO:0000313" key="2">
    <source>
        <dbReference type="Proteomes" id="UP000265618"/>
    </source>
</evidence>
<protein>
    <submittedName>
        <fullName evidence="1">Uncharacterized protein</fullName>
    </submittedName>
</protein>
<reference evidence="1 2" key="1">
    <citation type="journal article" date="2018" name="PLoS ONE">
        <title>The draft genome of Kipferlia bialata reveals reductive genome evolution in fornicate parasites.</title>
        <authorList>
            <person name="Tanifuji G."/>
            <person name="Takabayashi S."/>
            <person name="Kume K."/>
            <person name="Takagi M."/>
            <person name="Nakayama T."/>
            <person name="Kamikawa R."/>
            <person name="Inagaki Y."/>
            <person name="Hashimoto T."/>
        </authorList>
    </citation>
    <scope>NUCLEOTIDE SEQUENCE [LARGE SCALE GENOMIC DNA]</scope>
    <source>
        <strain evidence="1">NY0173</strain>
    </source>
</reference>
<organism evidence="1 2">
    <name type="scientific">Kipferlia bialata</name>
    <dbReference type="NCBI Taxonomy" id="797122"/>
    <lineage>
        <taxon>Eukaryota</taxon>
        <taxon>Metamonada</taxon>
        <taxon>Carpediemonas-like organisms</taxon>
        <taxon>Kipferlia</taxon>
    </lineage>
</organism>
<feature type="non-terminal residue" evidence="1">
    <location>
        <position position="30"/>
    </location>
</feature>
<dbReference type="Proteomes" id="UP000265618">
    <property type="component" value="Unassembled WGS sequence"/>
</dbReference>
<gene>
    <name evidence="1" type="ORF">KIPB_015811</name>
</gene>
<dbReference type="AlphaFoldDB" id="A0A9K3DAI0"/>
<keyword evidence="2" id="KW-1185">Reference proteome</keyword>
<proteinExistence type="predicted"/>
<dbReference type="EMBL" id="BDIP01009139">
    <property type="protein sequence ID" value="GIQ92178.1"/>
    <property type="molecule type" value="Genomic_DNA"/>
</dbReference>
<accession>A0A9K3DAI0</accession>